<proteinExistence type="predicted"/>
<comment type="caution">
    <text evidence="1">The sequence shown here is derived from an EMBL/GenBank/DDBJ whole genome shotgun (WGS) entry which is preliminary data.</text>
</comment>
<evidence type="ECO:0000313" key="1">
    <source>
        <dbReference type="EMBL" id="GFA78955.1"/>
    </source>
</evidence>
<accession>A0A699K7H6</accession>
<dbReference type="AlphaFoldDB" id="A0A699K7H6"/>
<gene>
    <name evidence="1" type="ORF">Tci_650927</name>
</gene>
<protein>
    <submittedName>
        <fullName evidence="1">Uncharacterized protein</fullName>
    </submittedName>
</protein>
<reference evidence="1" key="1">
    <citation type="journal article" date="2019" name="Sci. Rep.">
        <title>Draft genome of Tanacetum cinerariifolium, the natural source of mosquito coil.</title>
        <authorList>
            <person name="Yamashiro T."/>
            <person name="Shiraishi A."/>
            <person name="Satake H."/>
            <person name="Nakayama K."/>
        </authorList>
    </citation>
    <scope>NUCLEOTIDE SEQUENCE</scope>
</reference>
<sequence>MNDRLLKILTKALIALQRRKPLILLEVTLSSRLRLYPTNESFVTRTPWRRESLSNNCKVPALTWLTTNELLHNDRQTNGICGMRVSGLGLDGGYSSGYGSSGKARILMRVPYFYPNEDELPTDPVPSMWIEMRLRRMPMELDFFDSLIGIRMRSERPSLGQTMQGQQVTFSCQTFLARLRLLIYGRSGELSLISMRITSMVTAWREACRSILSKELSFPTIEPNNPVIPLPSTAPSLSTGKLTT</sequence>
<name>A0A699K7H6_TANCI</name>
<organism evidence="1">
    <name type="scientific">Tanacetum cinerariifolium</name>
    <name type="common">Dalmatian daisy</name>
    <name type="synonym">Chrysanthemum cinerariifolium</name>
    <dbReference type="NCBI Taxonomy" id="118510"/>
    <lineage>
        <taxon>Eukaryota</taxon>
        <taxon>Viridiplantae</taxon>
        <taxon>Streptophyta</taxon>
        <taxon>Embryophyta</taxon>
        <taxon>Tracheophyta</taxon>
        <taxon>Spermatophyta</taxon>
        <taxon>Magnoliopsida</taxon>
        <taxon>eudicotyledons</taxon>
        <taxon>Gunneridae</taxon>
        <taxon>Pentapetalae</taxon>
        <taxon>asterids</taxon>
        <taxon>campanulids</taxon>
        <taxon>Asterales</taxon>
        <taxon>Asteraceae</taxon>
        <taxon>Asteroideae</taxon>
        <taxon>Anthemideae</taxon>
        <taxon>Anthemidinae</taxon>
        <taxon>Tanacetum</taxon>
    </lineage>
</organism>
<dbReference type="EMBL" id="BKCJ010488252">
    <property type="protein sequence ID" value="GFA78955.1"/>
    <property type="molecule type" value="Genomic_DNA"/>
</dbReference>